<dbReference type="InterPro" id="IPR001867">
    <property type="entry name" value="OmpR/PhoB-type_DNA-bd"/>
</dbReference>
<dbReference type="SMART" id="SM00862">
    <property type="entry name" value="Trans_reg_C"/>
    <property type="match status" value="1"/>
</dbReference>
<sequence>MLLSASPNRLTGLLRRDVPLTKLADAAGARLRVVLGPAGAGKSVVLRQLAAEAGLTTRGCGFDGSAVTETGLVRQLARALGRSGPACVDDLLDALDEPADEVLLLLDDAHRLKGTPGAAALARVLAEAPPRLRFVVATRDDRVAGLDGAVLQLDQDDLRWRTWEVERLFGEVYRTPLHPEAAAALCARVEGLPMALRLLHLDTQGLPAAQRAVAFTAPLAHSPRLGQFLSREVLDPLPAELREFALAAAPLGVLDGPLCDTALDRADSGAVLTELSARHALTTRIADGGGAHRFHLLLQQHLEQRLAERLGPHLTRRAYASAATHLADAGHWAEAHRCHARSGDWVAAAAVPRRFGAHAGALIANAAMPVLIGDDPWVALADARRLRADGRLAGAHERYARAGARLPDSRLRWQCAREQSGLANWLDLPAEPLVDDVHGHLAAAVRAHPARLLALSSPISSPEWTLGRAVAALLDGRPGQAVETASALLDGDGFPALAARVLVAVVQGAHRREGTAAQFTRIAADCEAAGWLWLGRVARAGAAVVDPERCADAAAVQATCAEIGDRWGALLAGWFHCVGELHAGHDVVDPLLSLLRRAQDLSARVPETWVRLLLVDELRRRGLPVDDQVRALTAAVAETGLAHAVQRGERLIRERRRPTPPEAELVLVPPVVAEPPPVAVRCFVRFSFSVAGTEIDLDGLRPQPRRVLRMLSVHHGQPLHDERLVTALWPDAPVERAKHRLRVAVSSLRTTLRAHLDPPHGVVRLGNAYVLRLPPDSVVDVDDFAEALHRWRATREPAVGHRVLDLYRGELLAEDGPAEWLLARREALRGEAAGVAVALARAALARGDTTEAEAVCERGVVVDELDHRLWALLAEARTRTGNRAAALRAERAYRDLVAES</sequence>
<dbReference type="InterPro" id="IPR005158">
    <property type="entry name" value="BTAD"/>
</dbReference>
<dbReference type="InterPro" id="IPR011990">
    <property type="entry name" value="TPR-like_helical_dom_sf"/>
</dbReference>
<dbReference type="InterPro" id="IPR051677">
    <property type="entry name" value="AfsR-DnrI-RedD_regulator"/>
</dbReference>
<dbReference type="PANTHER" id="PTHR35807">
    <property type="entry name" value="TRANSCRIPTIONAL REGULATOR REDD-RELATED"/>
    <property type="match status" value="1"/>
</dbReference>
<feature type="domain" description="Bacterial transcriptional activator" evidence="4">
    <location>
        <begin position="779"/>
        <end position="897"/>
    </location>
</feature>
<evidence type="ECO:0000313" key="5">
    <source>
        <dbReference type="EMBL" id="MBP2182742.1"/>
    </source>
</evidence>
<evidence type="ECO:0000259" key="4">
    <source>
        <dbReference type="SMART" id="SM01043"/>
    </source>
</evidence>
<dbReference type="SUPFAM" id="SSF48452">
    <property type="entry name" value="TPR-like"/>
    <property type="match status" value="1"/>
</dbReference>
<evidence type="ECO:0000256" key="2">
    <source>
        <dbReference type="ARBA" id="ARBA00023125"/>
    </source>
</evidence>
<dbReference type="Pfam" id="PF25873">
    <property type="entry name" value="WHD_MalT"/>
    <property type="match status" value="1"/>
</dbReference>
<evidence type="ECO:0000256" key="1">
    <source>
        <dbReference type="ARBA" id="ARBA00005820"/>
    </source>
</evidence>
<dbReference type="Pfam" id="PF13401">
    <property type="entry name" value="AAA_22"/>
    <property type="match status" value="1"/>
</dbReference>
<dbReference type="InterPro" id="IPR036388">
    <property type="entry name" value="WH-like_DNA-bd_sf"/>
</dbReference>
<comment type="similarity">
    <text evidence="1">Belongs to the AfsR/DnrI/RedD regulatory family.</text>
</comment>
<accession>A0ABS4PTH9</accession>
<comment type="caution">
    <text evidence="5">The sequence shown here is derived from an EMBL/GenBank/DDBJ whole genome shotgun (WGS) entry which is preliminary data.</text>
</comment>
<feature type="domain" description="OmpR/PhoB-type" evidence="3">
    <location>
        <begin position="692"/>
        <end position="771"/>
    </location>
</feature>
<dbReference type="Pfam" id="PF03704">
    <property type="entry name" value="BTAD"/>
    <property type="match status" value="1"/>
</dbReference>
<protein>
    <submittedName>
        <fullName evidence="5">DNA-binding SARP family transcriptional activator</fullName>
    </submittedName>
</protein>
<dbReference type="InterPro" id="IPR049945">
    <property type="entry name" value="AAA_22"/>
</dbReference>
<organism evidence="5 6">
    <name type="scientific">Amycolatopsis magusensis</name>
    <dbReference type="NCBI Taxonomy" id="882444"/>
    <lineage>
        <taxon>Bacteria</taxon>
        <taxon>Bacillati</taxon>
        <taxon>Actinomycetota</taxon>
        <taxon>Actinomycetes</taxon>
        <taxon>Pseudonocardiales</taxon>
        <taxon>Pseudonocardiaceae</taxon>
        <taxon>Amycolatopsis</taxon>
    </lineage>
</organism>
<dbReference type="SMART" id="SM01043">
    <property type="entry name" value="BTAD"/>
    <property type="match status" value="1"/>
</dbReference>
<reference evidence="5 6" key="1">
    <citation type="submission" date="2021-03" db="EMBL/GenBank/DDBJ databases">
        <title>Sequencing the genomes of 1000 actinobacteria strains.</title>
        <authorList>
            <person name="Klenk H.-P."/>
        </authorList>
    </citation>
    <scope>NUCLEOTIDE SEQUENCE [LARGE SCALE GENOMIC DNA]</scope>
    <source>
        <strain evidence="5 6">DSM 45510</strain>
    </source>
</reference>
<keyword evidence="6" id="KW-1185">Reference proteome</keyword>
<dbReference type="RefSeq" id="WP_209666009.1">
    <property type="nucleotide sequence ID" value="NZ_JAGGMS010000001.1"/>
</dbReference>
<dbReference type="Gene3D" id="1.10.10.10">
    <property type="entry name" value="Winged helix-like DNA-binding domain superfamily/Winged helix DNA-binding domain"/>
    <property type="match status" value="1"/>
</dbReference>
<dbReference type="Gene3D" id="1.25.40.10">
    <property type="entry name" value="Tetratricopeptide repeat domain"/>
    <property type="match status" value="1"/>
</dbReference>
<dbReference type="EMBL" id="JAGGMS010000001">
    <property type="protein sequence ID" value="MBP2182742.1"/>
    <property type="molecule type" value="Genomic_DNA"/>
</dbReference>
<dbReference type="Proteomes" id="UP000741013">
    <property type="component" value="Unassembled WGS sequence"/>
</dbReference>
<dbReference type="InterPro" id="IPR059106">
    <property type="entry name" value="WHD_MalT"/>
</dbReference>
<name>A0ABS4PTH9_9PSEU</name>
<dbReference type="InterPro" id="IPR016032">
    <property type="entry name" value="Sig_transdc_resp-reg_C-effctor"/>
</dbReference>
<proteinExistence type="inferred from homology"/>
<dbReference type="InterPro" id="IPR027417">
    <property type="entry name" value="P-loop_NTPase"/>
</dbReference>
<evidence type="ECO:0000313" key="6">
    <source>
        <dbReference type="Proteomes" id="UP000741013"/>
    </source>
</evidence>
<gene>
    <name evidence="5" type="ORF">JOM49_004268</name>
</gene>
<evidence type="ECO:0000259" key="3">
    <source>
        <dbReference type="SMART" id="SM00862"/>
    </source>
</evidence>
<dbReference type="SUPFAM" id="SSF46894">
    <property type="entry name" value="C-terminal effector domain of the bipartite response regulators"/>
    <property type="match status" value="1"/>
</dbReference>
<dbReference type="SUPFAM" id="SSF52540">
    <property type="entry name" value="P-loop containing nucleoside triphosphate hydrolases"/>
    <property type="match status" value="1"/>
</dbReference>
<keyword evidence="2 5" id="KW-0238">DNA-binding</keyword>
<dbReference type="GO" id="GO:0003677">
    <property type="term" value="F:DNA binding"/>
    <property type="evidence" value="ECO:0007669"/>
    <property type="project" value="UniProtKB-KW"/>
</dbReference>